<dbReference type="Proteomes" id="UP000694853">
    <property type="component" value="Unplaced"/>
</dbReference>
<dbReference type="PANTHER" id="PTHR35278">
    <property type="entry name" value="TRANSMEMBRANE PROTEIN-RELATED"/>
    <property type="match status" value="1"/>
</dbReference>
<reference evidence="4" key="2">
    <citation type="submission" date="2025-08" db="UniProtKB">
        <authorList>
            <consortium name="RefSeq"/>
        </authorList>
    </citation>
    <scope>IDENTIFICATION</scope>
    <source>
        <tissue evidence="4">Young leaves</tissue>
    </source>
</reference>
<organism evidence="3 4">
    <name type="scientific">Abrus precatorius</name>
    <name type="common">Indian licorice</name>
    <name type="synonym">Glycine abrus</name>
    <dbReference type="NCBI Taxonomy" id="3816"/>
    <lineage>
        <taxon>Eukaryota</taxon>
        <taxon>Viridiplantae</taxon>
        <taxon>Streptophyta</taxon>
        <taxon>Embryophyta</taxon>
        <taxon>Tracheophyta</taxon>
        <taxon>Spermatophyta</taxon>
        <taxon>Magnoliopsida</taxon>
        <taxon>eudicotyledons</taxon>
        <taxon>Gunneridae</taxon>
        <taxon>Pentapetalae</taxon>
        <taxon>rosids</taxon>
        <taxon>fabids</taxon>
        <taxon>Fabales</taxon>
        <taxon>Fabaceae</taxon>
        <taxon>Papilionoideae</taxon>
        <taxon>50 kb inversion clade</taxon>
        <taxon>NPAAA clade</taxon>
        <taxon>indigoferoid/millettioid clade</taxon>
        <taxon>Abreae</taxon>
        <taxon>Abrus</taxon>
    </lineage>
</organism>
<name>A0A8B8KM09_ABRPR</name>
<reference evidence="3" key="1">
    <citation type="journal article" date="2019" name="Toxins">
        <title>Detection of Abrin-Like and Prepropulchellin-Like Toxin Genes and Transcripts Using Whole Genome Sequencing and Full-Length Transcript Sequencing of Abrus precatorius.</title>
        <authorList>
            <person name="Hovde B.T."/>
            <person name="Daligault H.E."/>
            <person name="Hanschen E.R."/>
            <person name="Kunde Y.A."/>
            <person name="Johnson M.B."/>
            <person name="Starkenburg S.R."/>
            <person name="Johnson S.L."/>
        </authorList>
    </citation>
    <scope>NUCLEOTIDE SEQUENCE [LARGE SCALE GENOMIC DNA]</scope>
</reference>
<evidence type="ECO:0000256" key="1">
    <source>
        <dbReference type="SAM" id="MobiDB-lite"/>
    </source>
</evidence>
<accession>A0A8B8KM09</accession>
<sequence>MGSIISKGANGFGSVIGNAFSAPFKTLLFFYLLFKLGICQCIGRSLCKMCWVTCEAWWLALADITCYLWHKLISTKRVYRGRRRFRDVELGIGYSPSDESDRSCNNNSHVGRKRKSLRERRNECSRRGHGHGVHHLARKKGRPWRLRKASNRHGNVQIFKRQRFQ</sequence>
<keyword evidence="2" id="KW-0812">Transmembrane</keyword>
<dbReference type="KEGG" id="aprc:113857242"/>
<dbReference type="GeneID" id="113857242"/>
<gene>
    <name evidence="4" type="primary">LOC113857242</name>
</gene>
<dbReference type="OrthoDB" id="1916120at2759"/>
<proteinExistence type="predicted"/>
<evidence type="ECO:0000256" key="2">
    <source>
        <dbReference type="SAM" id="Phobius"/>
    </source>
</evidence>
<feature type="region of interest" description="Disordered" evidence="1">
    <location>
        <begin position="96"/>
        <end position="134"/>
    </location>
</feature>
<protein>
    <submittedName>
        <fullName evidence="4">Uncharacterized protein LOC113857242</fullName>
    </submittedName>
</protein>
<keyword evidence="3" id="KW-1185">Reference proteome</keyword>
<evidence type="ECO:0000313" key="4">
    <source>
        <dbReference type="RefSeq" id="XP_027344841.1"/>
    </source>
</evidence>
<dbReference type="PANTHER" id="PTHR35278:SF4">
    <property type="entry name" value="TRANSMEMBRANE PROTEIN"/>
    <property type="match status" value="1"/>
</dbReference>
<dbReference type="RefSeq" id="XP_027344841.1">
    <property type="nucleotide sequence ID" value="XM_027489040.1"/>
</dbReference>
<evidence type="ECO:0000313" key="3">
    <source>
        <dbReference type="Proteomes" id="UP000694853"/>
    </source>
</evidence>
<feature type="transmembrane region" description="Helical" evidence="2">
    <location>
        <begin position="12"/>
        <end position="34"/>
    </location>
</feature>
<keyword evidence="2" id="KW-0472">Membrane</keyword>
<dbReference type="AlphaFoldDB" id="A0A8B8KM09"/>
<keyword evidence="2" id="KW-1133">Transmembrane helix</keyword>